<keyword evidence="3 5" id="KW-0378">Hydrolase</keyword>
<accession>A0A4R5BNU3</accession>
<dbReference type="EMBL" id="SMKY01000027">
    <property type="protein sequence ID" value="TDD86840.1"/>
    <property type="molecule type" value="Genomic_DNA"/>
</dbReference>
<evidence type="ECO:0000256" key="3">
    <source>
        <dbReference type="ARBA" id="ARBA00022801"/>
    </source>
</evidence>
<dbReference type="RefSeq" id="WP_165978145.1">
    <property type="nucleotide sequence ID" value="NZ_SMKY01000027.1"/>
</dbReference>
<evidence type="ECO:0000259" key="4">
    <source>
        <dbReference type="Pfam" id="PF07687"/>
    </source>
</evidence>
<evidence type="ECO:0000256" key="1">
    <source>
        <dbReference type="ARBA" id="ARBA00022670"/>
    </source>
</evidence>
<gene>
    <name evidence="5" type="ORF">E1293_08860</name>
</gene>
<dbReference type="Pfam" id="PF07687">
    <property type="entry name" value="M20_dimer"/>
    <property type="match status" value="1"/>
</dbReference>
<proteinExistence type="predicted"/>
<evidence type="ECO:0000256" key="2">
    <source>
        <dbReference type="ARBA" id="ARBA00022723"/>
    </source>
</evidence>
<reference evidence="5 6" key="1">
    <citation type="submission" date="2019-03" db="EMBL/GenBank/DDBJ databases">
        <title>Draft genome sequences of novel Actinobacteria.</title>
        <authorList>
            <person name="Sahin N."/>
            <person name="Ay H."/>
            <person name="Saygin H."/>
        </authorList>
    </citation>
    <scope>NUCLEOTIDE SEQUENCE [LARGE SCALE GENOMIC DNA]</scope>
    <source>
        <strain evidence="5 6">DSM 45941</strain>
    </source>
</reference>
<evidence type="ECO:0000313" key="5">
    <source>
        <dbReference type="EMBL" id="TDD86840.1"/>
    </source>
</evidence>
<dbReference type="GO" id="GO:0006508">
    <property type="term" value="P:proteolysis"/>
    <property type="evidence" value="ECO:0007669"/>
    <property type="project" value="UniProtKB-KW"/>
</dbReference>
<dbReference type="InterPro" id="IPR011650">
    <property type="entry name" value="Peptidase_M20_dimer"/>
</dbReference>
<keyword evidence="1" id="KW-0645">Protease</keyword>
<dbReference type="PANTHER" id="PTHR43270:SF8">
    <property type="entry name" value="DI- AND TRIPEPTIDASE DUG2-RELATED"/>
    <property type="match status" value="1"/>
</dbReference>
<comment type="caution">
    <text evidence="5">The sequence shown here is derived from an EMBL/GenBank/DDBJ whole genome shotgun (WGS) entry which is preliminary data.</text>
</comment>
<protein>
    <submittedName>
        <fullName evidence="5">M20/M25/M40 family metallo-hydrolase</fullName>
    </submittedName>
</protein>
<sequence length="463" mass="49684">MRAWLRVPSFSDTGEGIDTCAAFTRDLLGRIAADATVVPTAGHPVVVGTVPSADPDAPTLLVYGLYDVTPTIAAEWTVDPFDAPLVDAGDIGLLPHLGQVLVGRGANNHKGPVLAAILAVKALLDSGASPPANLVFVIEGEEEIGSPSLPHFLETHRDLLAPVKGVWLPCMQQNSSGVMTLRRAYKGSLWTELSCVGGRDGAGGPRDGRHLWAGHSAWMDAPMMRLVRALASLFDDRQRVTVDGLAERVRPPMPEDAPEVRRLTEAFDANPQWERNMLANLNAAGFMGGQRLSAHLAHYMLGTTLNIQGITGGYQGPDYYTMMPGRAHAKLDFRFPPGIEPAELAGLVQAHLDRRGYADVRVAETRGYPGSPGVPDDRDTLLQAARSTAQARGVPVDVWPIANNCCPAAMLTRLDRDVPFSVAGTGHGDRAHAPDEYITAGSVRSLMDWTVDFIHAWARIAGN</sequence>
<dbReference type="InterPro" id="IPR051458">
    <property type="entry name" value="Cyt/Met_Dipeptidase"/>
</dbReference>
<feature type="domain" description="Peptidase M20 dimerisation" evidence="4">
    <location>
        <begin position="214"/>
        <end position="357"/>
    </location>
</feature>
<organism evidence="5 6">
    <name type="scientific">Actinomadura darangshiensis</name>
    <dbReference type="NCBI Taxonomy" id="705336"/>
    <lineage>
        <taxon>Bacteria</taxon>
        <taxon>Bacillati</taxon>
        <taxon>Actinomycetota</taxon>
        <taxon>Actinomycetes</taxon>
        <taxon>Streptosporangiales</taxon>
        <taxon>Thermomonosporaceae</taxon>
        <taxon>Actinomadura</taxon>
    </lineage>
</organism>
<keyword evidence="6" id="KW-1185">Reference proteome</keyword>
<dbReference type="SUPFAM" id="SSF53187">
    <property type="entry name" value="Zn-dependent exopeptidases"/>
    <property type="match status" value="1"/>
</dbReference>
<dbReference type="InterPro" id="IPR002933">
    <property type="entry name" value="Peptidase_M20"/>
</dbReference>
<dbReference type="AlphaFoldDB" id="A0A4R5BNU3"/>
<dbReference type="PANTHER" id="PTHR43270">
    <property type="entry name" value="BETA-ALA-HIS DIPEPTIDASE"/>
    <property type="match status" value="1"/>
</dbReference>
<dbReference type="Pfam" id="PF01546">
    <property type="entry name" value="Peptidase_M20"/>
    <property type="match status" value="1"/>
</dbReference>
<dbReference type="GO" id="GO:0008233">
    <property type="term" value="F:peptidase activity"/>
    <property type="evidence" value="ECO:0007669"/>
    <property type="project" value="UniProtKB-KW"/>
</dbReference>
<dbReference type="Proteomes" id="UP000295578">
    <property type="component" value="Unassembled WGS sequence"/>
</dbReference>
<keyword evidence="2" id="KW-0479">Metal-binding</keyword>
<dbReference type="GO" id="GO:0046872">
    <property type="term" value="F:metal ion binding"/>
    <property type="evidence" value="ECO:0007669"/>
    <property type="project" value="UniProtKB-KW"/>
</dbReference>
<dbReference type="Gene3D" id="3.30.70.360">
    <property type="match status" value="1"/>
</dbReference>
<dbReference type="Gene3D" id="3.40.630.10">
    <property type="entry name" value="Zn peptidases"/>
    <property type="match status" value="1"/>
</dbReference>
<evidence type="ECO:0000313" key="6">
    <source>
        <dbReference type="Proteomes" id="UP000295578"/>
    </source>
</evidence>
<name>A0A4R5BNU3_9ACTN</name>